<dbReference type="EMBL" id="AP027272">
    <property type="protein sequence ID" value="BDX07544.1"/>
    <property type="molecule type" value="Genomic_DNA"/>
</dbReference>
<comment type="similarity">
    <text evidence="2 11">Belongs to the transketolase family. DXPS subfamily.</text>
</comment>
<dbReference type="InterPro" id="IPR029061">
    <property type="entry name" value="THDP-binding"/>
</dbReference>
<proteinExistence type="inferred from homology"/>
<comment type="function">
    <text evidence="10 11">Catalyzes the acyloin condensation reaction between C atoms 2 and 3 of pyruvate and glyceraldehyde 3-phosphate to yield 1-deoxy-D-xylulose-5-phosphate (DXP).</text>
</comment>
<dbReference type="CDD" id="cd07033">
    <property type="entry name" value="TPP_PYR_DXS_TK_like"/>
    <property type="match status" value="1"/>
</dbReference>
<comment type="cofactor">
    <cofactor evidence="11">
        <name>thiamine diphosphate</name>
        <dbReference type="ChEBI" id="CHEBI:58937"/>
    </cofactor>
    <text evidence="11">Binds 1 thiamine pyrophosphate per subunit.</text>
</comment>
<evidence type="ECO:0000259" key="12">
    <source>
        <dbReference type="SMART" id="SM00861"/>
    </source>
</evidence>
<evidence type="ECO:0000256" key="6">
    <source>
        <dbReference type="ARBA" id="ARBA00022842"/>
    </source>
</evidence>
<dbReference type="PROSITE" id="PS00802">
    <property type="entry name" value="TRANSKETOLASE_2"/>
    <property type="match status" value="1"/>
</dbReference>
<dbReference type="FunFam" id="3.40.50.920:FF:000002">
    <property type="entry name" value="1-deoxy-D-xylulose-5-phosphate synthase"/>
    <property type="match status" value="1"/>
</dbReference>
<feature type="domain" description="Transketolase-like pyrimidine-binding" evidence="12">
    <location>
        <begin position="319"/>
        <end position="483"/>
    </location>
</feature>
<feature type="binding site" evidence="11">
    <location>
        <position position="370"/>
    </location>
    <ligand>
        <name>thiamine diphosphate</name>
        <dbReference type="ChEBI" id="CHEBI:58937"/>
    </ligand>
</feature>
<protein>
    <recommendedName>
        <fullName evidence="11">1-deoxy-D-xylulose-5-phosphate synthase</fullName>
        <ecNumber evidence="11">2.2.1.7</ecNumber>
    </recommendedName>
    <alternativeName>
        <fullName evidence="11">1-deoxyxylulose-5-phosphate synthase</fullName>
        <shortName evidence="11">DXP synthase</shortName>
        <shortName evidence="11">DXPS</shortName>
    </alternativeName>
</protein>
<gene>
    <name evidence="11 13" type="primary">dxs</name>
    <name evidence="13" type="ORF">MACH26_30650</name>
</gene>
<dbReference type="PANTHER" id="PTHR43322:SF5">
    <property type="entry name" value="1-DEOXY-D-XYLULOSE-5-PHOSPHATE SYNTHASE, CHLOROPLASTIC"/>
    <property type="match status" value="1"/>
</dbReference>
<dbReference type="GO" id="GO:0008661">
    <property type="term" value="F:1-deoxy-D-xylulose-5-phosphate synthase activity"/>
    <property type="evidence" value="ECO:0007669"/>
    <property type="project" value="UniProtKB-UniRule"/>
</dbReference>
<keyword evidence="5 11" id="KW-0479">Metal-binding</keyword>
<dbReference type="NCBIfam" id="NF003933">
    <property type="entry name" value="PRK05444.2-2"/>
    <property type="match status" value="1"/>
</dbReference>
<dbReference type="KEGG" id="pmaw:MACH26_30650"/>
<keyword evidence="4 11" id="KW-0808">Transferase</keyword>
<evidence type="ECO:0000256" key="5">
    <source>
        <dbReference type="ARBA" id="ARBA00022723"/>
    </source>
</evidence>
<dbReference type="SUPFAM" id="SSF52518">
    <property type="entry name" value="Thiamin diphosphate-binding fold (THDP-binding)"/>
    <property type="match status" value="2"/>
</dbReference>
<keyword evidence="7 11" id="KW-0784">Thiamine biosynthesis</keyword>
<dbReference type="InterPro" id="IPR005477">
    <property type="entry name" value="Dxylulose-5-P_synthase"/>
</dbReference>
<dbReference type="GO" id="GO:0005829">
    <property type="term" value="C:cytosol"/>
    <property type="evidence" value="ECO:0007669"/>
    <property type="project" value="TreeGrafter"/>
</dbReference>
<evidence type="ECO:0000313" key="13">
    <source>
        <dbReference type="EMBL" id="BDX07544.1"/>
    </source>
</evidence>
<dbReference type="PANTHER" id="PTHR43322">
    <property type="entry name" value="1-D-DEOXYXYLULOSE 5-PHOSPHATE SYNTHASE-RELATED"/>
    <property type="match status" value="1"/>
</dbReference>
<dbReference type="InterPro" id="IPR009014">
    <property type="entry name" value="Transketo_C/PFOR_II"/>
</dbReference>
<feature type="binding site" evidence="11">
    <location>
        <begin position="153"/>
        <end position="154"/>
    </location>
    <ligand>
        <name>thiamine diphosphate</name>
        <dbReference type="ChEBI" id="CHEBI:58937"/>
    </ligand>
</feature>
<dbReference type="InterPro" id="IPR005475">
    <property type="entry name" value="Transketolase-like_Pyr-bd"/>
</dbReference>
<feature type="binding site" evidence="11">
    <location>
        <position position="181"/>
    </location>
    <ligand>
        <name>thiamine diphosphate</name>
        <dbReference type="ChEBI" id="CHEBI:58937"/>
    </ligand>
</feature>
<dbReference type="FunFam" id="3.40.50.970:FF:000005">
    <property type="entry name" value="1-deoxy-D-xylulose-5-phosphate synthase"/>
    <property type="match status" value="1"/>
</dbReference>
<dbReference type="Pfam" id="PF13292">
    <property type="entry name" value="DXP_synthase_N"/>
    <property type="match status" value="1"/>
</dbReference>
<feature type="binding site" evidence="11">
    <location>
        <position position="288"/>
    </location>
    <ligand>
        <name>thiamine diphosphate</name>
        <dbReference type="ChEBI" id="CHEBI:58937"/>
    </ligand>
</feature>
<evidence type="ECO:0000256" key="7">
    <source>
        <dbReference type="ARBA" id="ARBA00022977"/>
    </source>
</evidence>
<dbReference type="Gene3D" id="3.40.50.970">
    <property type="match status" value="2"/>
</dbReference>
<dbReference type="HAMAP" id="MF_00315">
    <property type="entry name" value="DXP_synth"/>
    <property type="match status" value="1"/>
</dbReference>
<evidence type="ECO:0000256" key="4">
    <source>
        <dbReference type="ARBA" id="ARBA00022679"/>
    </source>
</evidence>
<dbReference type="NCBIfam" id="TIGR00204">
    <property type="entry name" value="dxs"/>
    <property type="match status" value="1"/>
</dbReference>
<dbReference type="InterPro" id="IPR020826">
    <property type="entry name" value="Transketolase_BS"/>
</dbReference>
<dbReference type="InterPro" id="IPR033248">
    <property type="entry name" value="Transketolase_C"/>
</dbReference>
<feature type="binding site" evidence="11">
    <location>
        <position position="152"/>
    </location>
    <ligand>
        <name>Mg(2+)</name>
        <dbReference type="ChEBI" id="CHEBI:18420"/>
    </ligand>
</feature>
<evidence type="ECO:0000256" key="11">
    <source>
        <dbReference type="HAMAP-Rule" id="MF_00315"/>
    </source>
</evidence>
<dbReference type="CDD" id="cd02007">
    <property type="entry name" value="TPP_DXS"/>
    <property type="match status" value="1"/>
</dbReference>
<comment type="cofactor">
    <cofactor evidence="11">
        <name>Mg(2+)</name>
        <dbReference type="ChEBI" id="CHEBI:18420"/>
    </cofactor>
    <text evidence="11">Binds 1 Mg(2+) ion per subunit.</text>
</comment>
<name>A0AA48HT75_9ALTE</name>
<dbReference type="SUPFAM" id="SSF52922">
    <property type="entry name" value="TK C-terminal domain-like"/>
    <property type="match status" value="1"/>
</dbReference>
<evidence type="ECO:0000256" key="10">
    <source>
        <dbReference type="ARBA" id="ARBA00055605"/>
    </source>
</evidence>
<dbReference type="Gene3D" id="3.40.50.920">
    <property type="match status" value="1"/>
</dbReference>
<evidence type="ECO:0000313" key="14">
    <source>
        <dbReference type="Proteomes" id="UP001333710"/>
    </source>
</evidence>
<dbReference type="GO" id="GO:0030976">
    <property type="term" value="F:thiamine pyrophosphate binding"/>
    <property type="evidence" value="ECO:0007669"/>
    <property type="project" value="UniProtKB-UniRule"/>
</dbReference>
<keyword evidence="6 11" id="KW-0460">Magnesium</keyword>
<dbReference type="GO" id="GO:0016114">
    <property type="term" value="P:terpenoid biosynthetic process"/>
    <property type="evidence" value="ECO:0007669"/>
    <property type="project" value="UniProtKB-UniRule"/>
</dbReference>
<evidence type="ECO:0000256" key="3">
    <source>
        <dbReference type="ARBA" id="ARBA00011738"/>
    </source>
</evidence>
<comment type="catalytic activity">
    <reaction evidence="11">
        <text>D-glyceraldehyde 3-phosphate + pyruvate + H(+) = 1-deoxy-D-xylulose 5-phosphate + CO2</text>
        <dbReference type="Rhea" id="RHEA:12605"/>
        <dbReference type="ChEBI" id="CHEBI:15361"/>
        <dbReference type="ChEBI" id="CHEBI:15378"/>
        <dbReference type="ChEBI" id="CHEBI:16526"/>
        <dbReference type="ChEBI" id="CHEBI:57792"/>
        <dbReference type="ChEBI" id="CHEBI:59776"/>
        <dbReference type="EC" id="2.2.1.7"/>
    </reaction>
</comment>
<dbReference type="GO" id="GO:0000287">
    <property type="term" value="F:magnesium ion binding"/>
    <property type="evidence" value="ECO:0007669"/>
    <property type="project" value="UniProtKB-UniRule"/>
</dbReference>
<evidence type="ECO:0000256" key="2">
    <source>
        <dbReference type="ARBA" id="ARBA00011081"/>
    </source>
</evidence>
<dbReference type="Pfam" id="PF02780">
    <property type="entry name" value="Transketolase_C"/>
    <property type="match status" value="1"/>
</dbReference>
<organism evidence="13 14">
    <name type="scientific">Planctobacterium marinum</name>
    <dbReference type="NCBI Taxonomy" id="1631968"/>
    <lineage>
        <taxon>Bacteria</taxon>
        <taxon>Pseudomonadati</taxon>
        <taxon>Pseudomonadota</taxon>
        <taxon>Gammaproteobacteria</taxon>
        <taxon>Alteromonadales</taxon>
        <taxon>Alteromonadaceae</taxon>
        <taxon>Planctobacterium</taxon>
    </lineage>
</organism>
<evidence type="ECO:0000256" key="8">
    <source>
        <dbReference type="ARBA" id="ARBA00023052"/>
    </source>
</evidence>
<evidence type="ECO:0000256" key="1">
    <source>
        <dbReference type="ARBA" id="ARBA00004980"/>
    </source>
</evidence>
<sequence length="636" mass="68782">MTLDISHYPLLAKVHTPDDLRLLPKEDLRQVADELRAYLLASVSQSSGHFASGLGTVELTVALHYVYNTPFDRLIWDVGHQAYPHKILTGRKERITSIRKKGGLHPFPWPPESEYDTFAVGHSSTSISAALGMAIAAEKENRNRKVVAVIGDGAMTAGMAFEALNHGGDISKDMLVILNDNEMSISENVGALNSHLARLLTGSFFNSIRDGGKKLLSNVPPIKEFASRAEEHIKGMVVPGTIFEELGFNYIGPIDGHDVNGVVDTLSNMRNLSGPQILHVVTKKGKGYEVAEKDPIKFHAVPKFNPADNQLPKAAPSAPTFSKIFGDWICDMAARDPKLMGVTPAMREGSGLVQFSQQYPEQYFDVAIAEQHAVTLAAGLAIDGLNPVVAIYSTFLQRAYDQLIHDVALQNLPVLFAIDRAGIVGADGPTHQGAFDISYLRCIPNMVVMTPADEQDCRDMLYTGHLLKQPAAVRYPRGAGKGIAVSSDMTQLAIGESRSLRQGKQVAILNFGTLLPNAEAAAQQLDATLIDMRFVKPLDEAAIKGVLSSHSLLVTLEDNAIAGGAGSAVAEFVNTQPQLVKVLNIGLPDEFIMQGTQQEMYQELGLDCEGIVAKITESLSALGLESGSEVKQLKMQ</sequence>
<dbReference type="RefSeq" id="WP_338293577.1">
    <property type="nucleotide sequence ID" value="NZ_AP027272.1"/>
</dbReference>
<comment type="subunit">
    <text evidence="3 11">Homodimer.</text>
</comment>
<dbReference type="GO" id="GO:0019288">
    <property type="term" value="P:isopentenyl diphosphate biosynthetic process, methylerythritol 4-phosphate pathway"/>
    <property type="evidence" value="ECO:0007669"/>
    <property type="project" value="TreeGrafter"/>
</dbReference>
<dbReference type="Proteomes" id="UP001333710">
    <property type="component" value="Chromosome"/>
</dbReference>
<feature type="binding site" evidence="11">
    <location>
        <begin position="121"/>
        <end position="123"/>
    </location>
    <ligand>
        <name>thiamine diphosphate</name>
        <dbReference type="ChEBI" id="CHEBI:58937"/>
    </ligand>
</feature>
<accession>A0AA48HT75</accession>
<dbReference type="SMART" id="SM00861">
    <property type="entry name" value="Transket_pyr"/>
    <property type="match status" value="1"/>
</dbReference>
<feature type="binding site" evidence="11">
    <location>
        <position position="181"/>
    </location>
    <ligand>
        <name>Mg(2+)</name>
        <dbReference type="ChEBI" id="CHEBI:18420"/>
    </ligand>
</feature>
<keyword evidence="14" id="KW-1185">Reference proteome</keyword>
<evidence type="ECO:0000256" key="9">
    <source>
        <dbReference type="ARBA" id="ARBA00023229"/>
    </source>
</evidence>
<keyword evidence="9 11" id="KW-0414">Isoprene biosynthesis</keyword>
<dbReference type="GO" id="GO:0009228">
    <property type="term" value="P:thiamine biosynthetic process"/>
    <property type="evidence" value="ECO:0007669"/>
    <property type="project" value="UniProtKB-UniRule"/>
</dbReference>
<comment type="pathway">
    <text evidence="1 11">Metabolic intermediate biosynthesis; 1-deoxy-D-xylulose 5-phosphate biosynthesis; 1-deoxy-D-xylulose 5-phosphate from D-glyceraldehyde 3-phosphate and pyruvate: step 1/1.</text>
</comment>
<keyword evidence="8 11" id="KW-0786">Thiamine pyrophosphate</keyword>
<feature type="binding site" evidence="11">
    <location>
        <position position="80"/>
    </location>
    <ligand>
        <name>thiamine diphosphate</name>
        <dbReference type="ChEBI" id="CHEBI:58937"/>
    </ligand>
</feature>
<dbReference type="EC" id="2.2.1.7" evidence="11"/>
<dbReference type="AlphaFoldDB" id="A0AA48HT75"/>
<reference evidence="13" key="1">
    <citation type="submission" date="2023-01" db="EMBL/GenBank/DDBJ databases">
        <title>Complete genome sequence of Planctobacterium marinum strain Dej080120_11.</title>
        <authorList>
            <person name="Ueki S."/>
            <person name="Maruyama F."/>
        </authorList>
    </citation>
    <scope>NUCLEOTIDE SEQUENCE</scope>
    <source>
        <strain evidence="13">Dej080120_11</strain>
    </source>
</reference>
<dbReference type="Pfam" id="PF02779">
    <property type="entry name" value="Transket_pyr"/>
    <property type="match status" value="1"/>
</dbReference>